<evidence type="ECO:0000256" key="3">
    <source>
        <dbReference type="ARBA" id="ARBA00022741"/>
    </source>
</evidence>
<evidence type="ECO:0000256" key="5">
    <source>
        <dbReference type="ARBA" id="ARBA00022801"/>
    </source>
</evidence>
<keyword evidence="7 8" id="KW-0315">Glutamine amidotransferase</keyword>
<dbReference type="InterPro" id="IPR029062">
    <property type="entry name" value="Class_I_gatase-like"/>
</dbReference>
<dbReference type="EMBL" id="LPWF01000027">
    <property type="protein sequence ID" value="ODR97102.1"/>
    <property type="molecule type" value="Genomic_DNA"/>
</dbReference>
<evidence type="ECO:0000313" key="9">
    <source>
        <dbReference type="EMBL" id="ODR97102.1"/>
    </source>
</evidence>
<evidence type="ECO:0000256" key="8">
    <source>
        <dbReference type="HAMAP-Rule" id="MF_00421"/>
    </source>
</evidence>
<dbReference type="SUPFAM" id="SSF52317">
    <property type="entry name" value="Class I glutamine amidotransferase-like"/>
    <property type="match status" value="1"/>
</dbReference>
<comment type="pathway">
    <text evidence="8">Purine metabolism; IMP biosynthesis via de novo pathway; 5-amino-1-(5-phospho-D-ribosyl)imidazole from N(2)-formyl-N(1)-(5-phospho-D-ribosyl)glycinamide: step 1/2.</text>
</comment>
<dbReference type="AlphaFoldDB" id="A0A1E3VUA3"/>
<keyword evidence="1 8" id="KW-0963">Cytoplasm</keyword>
<evidence type="ECO:0000256" key="7">
    <source>
        <dbReference type="ARBA" id="ARBA00022962"/>
    </source>
</evidence>
<dbReference type="PANTHER" id="PTHR47552:SF1">
    <property type="entry name" value="PHOSPHORIBOSYLFORMYLGLYCINAMIDINE SYNTHASE SUBUNIT PURQ"/>
    <property type="match status" value="1"/>
</dbReference>
<dbReference type="GO" id="GO:0004359">
    <property type="term" value="F:glutaminase activity"/>
    <property type="evidence" value="ECO:0007669"/>
    <property type="project" value="UniProtKB-EC"/>
</dbReference>
<dbReference type="Pfam" id="PF13507">
    <property type="entry name" value="GATase_5"/>
    <property type="match status" value="1"/>
</dbReference>
<comment type="function">
    <text evidence="8">Part of the phosphoribosylformylglycinamidine synthase complex involved in the purines biosynthetic pathway. Catalyzes the ATP-dependent conversion of formylglycinamide ribonucleotide (FGAR) and glutamine to yield formylglycinamidine ribonucleotide (FGAM) and glutamate. The FGAM synthase complex is composed of three subunits. PurQ produces an ammonia molecule by converting glutamine to glutamate. PurL transfers the ammonia molecule to FGAR to form FGAM in an ATP-dependent manner. PurS interacts with PurQ and PurL and is thought to assist in the transfer of the ammonia molecule from PurQ to PurL.</text>
</comment>
<dbReference type="UniPathway" id="UPA00074">
    <property type="reaction ID" value="UER00128"/>
</dbReference>
<dbReference type="Proteomes" id="UP000094472">
    <property type="component" value="Unassembled WGS sequence"/>
</dbReference>
<accession>A0A1E3VUA3</accession>
<evidence type="ECO:0000256" key="1">
    <source>
        <dbReference type="ARBA" id="ARBA00022490"/>
    </source>
</evidence>
<dbReference type="GO" id="GO:0006189">
    <property type="term" value="P:'de novo' IMP biosynthetic process"/>
    <property type="evidence" value="ECO:0007669"/>
    <property type="project" value="UniProtKB-UniRule"/>
</dbReference>
<comment type="subcellular location">
    <subcellularLocation>
        <location evidence="8">Cytoplasm</location>
    </subcellularLocation>
</comment>
<dbReference type="PIRSF" id="PIRSF001586">
    <property type="entry name" value="FGAM_synth_I"/>
    <property type="match status" value="1"/>
</dbReference>
<dbReference type="STRING" id="1774969.AUC69_13455"/>
<dbReference type="OrthoDB" id="9804441at2"/>
<dbReference type="PANTHER" id="PTHR47552">
    <property type="entry name" value="PHOSPHORIBOSYLFORMYLGLYCINAMIDINE SYNTHASE SUBUNIT PURQ"/>
    <property type="match status" value="1"/>
</dbReference>
<dbReference type="PROSITE" id="PS51273">
    <property type="entry name" value="GATASE_TYPE_1"/>
    <property type="match status" value="1"/>
</dbReference>
<gene>
    <name evidence="8" type="primary">purQ</name>
    <name evidence="9" type="ORF">AUC69_13455</name>
</gene>
<evidence type="ECO:0000256" key="6">
    <source>
        <dbReference type="ARBA" id="ARBA00022840"/>
    </source>
</evidence>
<feature type="active site" description="Nucleophile" evidence="8">
    <location>
        <position position="86"/>
    </location>
</feature>
<evidence type="ECO:0000256" key="2">
    <source>
        <dbReference type="ARBA" id="ARBA00022598"/>
    </source>
</evidence>
<dbReference type="Gene3D" id="3.40.50.880">
    <property type="match status" value="1"/>
</dbReference>
<dbReference type="EC" id="6.3.5.3" evidence="8"/>
<dbReference type="GO" id="GO:0005524">
    <property type="term" value="F:ATP binding"/>
    <property type="evidence" value="ECO:0007669"/>
    <property type="project" value="UniProtKB-KW"/>
</dbReference>
<feature type="active site" evidence="8">
    <location>
        <position position="204"/>
    </location>
</feature>
<dbReference type="GO" id="GO:0005737">
    <property type="term" value="C:cytoplasm"/>
    <property type="evidence" value="ECO:0007669"/>
    <property type="project" value="UniProtKB-SubCell"/>
</dbReference>
<dbReference type="NCBIfam" id="NF002957">
    <property type="entry name" value="PRK03619.1"/>
    <property type="match status" value="1"/>
</dbReference>
<keyword evidence="5 8" id="KW-0378">Hydrolase</keyword>
<keyword evidence="6 8" id="KW-0067">ATP-binding</keyword>
<name>A0A1E3VUA3_9HYPH</name>
<dbReference type="EC" id="3.5.1.2" evidence="8"/>
<comment type="subunit">
    <text evidence="8">Part of the FGAM synthase complex composed of 1 PurL, 1 PurQ and 2 PurS subunits.</text>
</comment>
<dbReference type="HAMAP" id="MF_00421">
    <property type="entry name" value="PurQ"/>
    <property type="match status" value="1"/>
</dbReference>
<comment type="catalytic activity">
    <reaction evidence="8">
        <text>L-glutamine + H2O = L-glutamate + NH4(+)</text>
        <dbReference type="Rhea" id="RHEA:15889"/>
        <dbReference type="ChEBI" id="CHEBI:15377"/>
        <dbReference type="ChEBI" id="CHEBI:28938"/>
        <dbReference type="ChEBI" id="CHEBI:29985"/>
        <dbReference type="ChEBI" id="CHEBI:58359"/>
        <dbReference type="EC" id="3.5.1.2"/>
    </reaction>
</comment>
<dbReference type="SMART" id="SM01211">
    <property type="entry name" value="GATase_5"/>
    <property type="match status" value="1"/>
</dbReference>
<keyword evidence="2 8" id="KW-0436">Ligase</keyword>
<proteinExistence type="inferred from homology"/>
<feature type="active site" evidence="8">
    <location>
        <position position="202"/>
    </location>
</feature>
<comment type="catalytic activity">
    <reaction evidence="8">
        <text>N(2)-formyl-N(1)-(5-phospho-beta-D-ribosyl)glycinamide + L-glutamine + ATP + H2O = 2-formamido-N(1)-(5-O-phospho-beta-D-ribosyl)acetamidine + L-glutamate + ADP + phosphate + H(+)</text>
        <dbReference type="Rhea" id="RHEA:17129"/>
        <dbReference type="ChEBI" id="CHEBI:15377"/>
        <dbReference type="ChEBI" id="CHEBI:15378"/>
        <dbReference type="ChEBI" id="CHEBI:29985"/>
        <dbReference type="ChEBI" id="CHEBI:30616"/>
        <dbReference type="ChEBI" id="CHEBI:43474"/>
        <dbReference type="ChEBI" id="CHEBI:58359"/>
        <dbReference type="ChEBI" id="CHEBI:147286"/>
        <dbReference type="ChEBI" id="CHEBI:147287"/>
        <dbReference type="ChEBI" id="CHEBI:456216"/>
        <dbReference type="EC" id="6.3.5.3"/>
    </reaction>
</comment>
<evidence type="ECO:0000313" key="10">
    <source>
        <dbReference type="Proteomes" id="UP000094472"/>
    </source>
</evidence>
<dbReference type="CDD" id="cd01740">
    <property type="entry name" value="GATase1_FGAR_AT"/>
    <property type="match status" value="1"/>
</dbReference>
<keyword evidence="10" id="KW-1185">Reference proteome</keyword>
<dbReference type="InterPro" id="IPR010075">
    <property type="entry name" value="PRibForGlyAmidine_synth_PurQ"/>
</dbReference>
<dbReference type="GO" id="GO:0004642">
    <property type="term" value="F:phosphoribosylformylglycinamidine synthase activity"/>
    <property type="evidence" value="ECO:0007669"/>
    <property type="project" value="UniProtKB-UniRule"/>
</dbReference>
<comment type="caution">
    <text evidence="9">The sequence shown here is derived from an EMBL/GenBank/DDBJ whole genome shotgun (WGS) entry which is preliminary data.</text>
</comment>
<dbReference type="NCBIfam" id="TIGR01737">
    <property type="entry name" value="FGAM_synth_I"/>
    <property type="match status" value="1"/>
</dbReference>
<organism evidence="9 10">
    <name type="scientific">Methyloceanibacter superfactus</name>
    <dbReference type="NCBI Taxonomy" id="1774969"/>
    <lineage>
        <taxon>Bacteria</taxon>
        <taxon>Pseudomonadati</taxon>
        <taxon>Pseudomonadota</taxon>
        <taxon>Alphaproteobacteria</taxon>
        <taxon>Hyphomicrobiales</taxon>
        <taxon>Hyphomicrobiaceae</taxon>
        <taxon>Methyloceanibacter</taxon>
    </lineage>
</organism>
<evidence type="ECO:0000256" key="4">
    <source>
        <dbReference type="ARBA" id="ARBA00022755"/>
    </source>
</evidence>
<sequence>MKASVIVFPGSNCDRDAAVALEAALGKAPTMVWHGDAELPQSDLIVLPGGFSYGDYLRSGAMAAHSPVMREVVARAKAGTPVLGICNGFQVLTESGLLPGVLMRNASLRFICKDVMLKVERNDTLFARHYAEGEVVRIPIAHKDGAYFADEDTLDRLEGENRVASVIARRAARRRRQNPNGSRRNIAGIYNETGTVLGLMPHPERLADAALSGTDGAKMFTSLVETLH</sequence>
<keyword evidence="3 8" id="KW-0547">Nucleotide-binding</keyword>
<protein>
    <recommendedName>
        <fullName evidence="8">Phosphoribosylformylglycinamidine synthase subunit PurQ</fullName>
        <shortName evidence="8">FGAM synthase</shortName>
        <ecNumber evidence="8">6.3.5.3</ecNumber>
    </recommendedName>
    <alternativeName>
        <fullName evidence="8">Formylglycinamide ribonucleotide amidotransferase subunit I</fullName>
        <shortName evidence="8">FGAR amidotransferase I</shortName>
        <shortName evidence="8">FGAR-AT I</shortName>
    </alternativeName>
    <alternativeName>
        <fullName evidence="8">Glutaminase PurQ</fullName>
        <ecNumber evidence="8">3.5.1.2</ecNumber>
    </alternativeName>
    <alternativeName>
        <fullName evidence="8">Phosphoribosylformylglycinamidine synthase subunit I</fullName>
    </alternativeName>
</protein>
<dbReference type="RefSeq" id="WP_069442126.1">
    <property type="nucleotide sequence ID" value="NZ_LPWF01000027.1"/>
</dbReference>
<reference evidence="9 10" key="1">
    <citation type="journal article" date="2016" name="Environ. Microbiol.">
        <title>New Methyloceanibacter diversity from North Sea sediments includes methanotroph containing solely the soluble methane monooxygenase.</title>
        <authorList>
            <person name="Vekeman B."/>
            <person name="Kerckhof F.M."/>
            <person name="Cremers G."/>
            <person name="de Vos P."/>
            <person name="Vandamme P."/>
            <person name="Boon N."/>
            <person name="Op den Camp H.J."/>
            <person name="Heylen K."/>
        </authorList>
    </citation>
    <scope>NUCLEOTIDE SEQUENCE [LARGE SCALE GENOMIC DNA]</scope>
    <source>
        <strain evidence="9 10">R-67175</strain>
    </source>
</reference>
<keyword evidence="4 8" id="KW-0658">Purine biosynthesis</keyword>